<dbReference type="AlphaFoldDB" id="A0A7I5E6N4"/>
<evidence type="ECO:0000313" key="2">
    <source>
        <dbReference type="WBParaSite" id="HCON_00032250-00001"/>
    </source>
</evidence>
<name>A0A7I5E6N4_HAECO</name>
<protein>
    <submittedName>
        <fullName evidence="2">Uncharacterized protein</fullName>
    </submittedName>
</protein>
<organism evidence="1 2">
    <name type="scientific">Haemonchus contortus</name>
    <name type="common">Barber pole worm</name>
    <dbReference type="NCBI Taxonomy" id="6289"/>
    <lineage>
        <taxon>Eukaryota</taxon>
        <taxon>Metazoa</taxon>
        <taxon>Ecdysozoa</taxon>
        <taxon>Nematoda</taxon>
        <taxon>Chromadorea</taxon>
        <taxon>Rhabditida</taxon>
        <taxon>Rhabditina</taxon>
        <taxon>Rhabditomorpha</taxon>
        <taxon>Strongyloidea</taxon>
        <taxon>Trichostrongylidae</taxon>
        <taxon>Haemonchus</taxon>
    </lineage>
</organism>
<reference evidence="2" key="1">
    <citation type="submission" date="2020-12" db="UniProtKB">
        <authorList>
            <consortium name="WormBaseParasite"/>
        </authorList>
    </citation>
    <scope>IDENTIFICATION</scope>
    <source>
        <strain evidence="2">MHco3</strain>
    </source>
</reference>
<proteinExistence type="predicted"/>
<keyword evidence="1" id="KW-1185">Reference proteome</keyword>
<sequence length="87" mass="9349">MEGSNQEDCIAAAVQNEAVSNWVERSVNRTLLSFVFAIPMEGSTRIANVPVASPSPGMVRSLCAPLAQTPQQKLQGSSTRLANLQNY</sequence>
<evidence type="ECO:0000313" key="1">
    <source>
        <dbReference type="Proteomes" id="UP000025227"/>
    </source>
</evidence>
<accession>A0A7I5E6N4</accession>
<dbReference type="WBParaSite" id="HCON_00032250-00001">
    <property type="protein sequence ID" value="HCON_00032250-00001"/>
    <property type="gene ID" value="HCON_00032250"/>
</dbReference>
<dbReference type="Proteomes" id="UP000025227">
    <property type="component" value="Unplaced"/>
</dbReference>